<keyword evidence="8" id="KW-1185">Reference proteome</keyword>
<name>A0ABT1I778_9PSEU</name>
<evidence type="ECO:0000256" key="2">
    <source>
        <dbReference type="ARBA" id="ARBA00022801"/>
    </source>
</evidence>
<evidence type="ECO:0000259" key="6">
    <source>
        <dbReference type="Pfam" id="PF10502"/>
    </source>
</evidence>
<keyword evidence="5" id="KW-0812">Transmembrane</keyword>
<sequence length="204" mass="21785">MDRTTRARVIRAVLVTLCVVIALTLTAAGLGYGLSMRVDGRSMAPTLADGERVLTNPFEGDYTPARLDVVVLAPPGREAPVVKRVIGLPGDQVRASAGRIMVRPGGSGPWLAVVTTATDPWGRPPRECCDASGRGGKENGTADGEETAATVPPGQLWVVGDNPGVSEDSREYGWVPVERVKARLWVRLWPLGEVNAEPELRPLE</sequence>
<reference evidence="7 8" key="1">
    <citation type="submission" date="2022-06" db="EMBL/GenBank/DDBJ databases">
        <title>Genomic Encyclopedia of Archaeal and Bacterial Type Strains, Phase II (KMG-II): from individual species to whole genera.</title>
        <authorList>
            <person name="Goeker M."/>
        </authorList>
    </citation>
    <scope>NUCLEOTIDE SEQUENCE [LARGE SCALE GENOMIC DNA]</scope>
    <source>
        <strain evidence="7 8">DSM 44255</strain>
    </source>
</reference>
<proteinExistence type="inferred from homology"/>
<dbReference type="SUPFAM" id="SSF51306">
    <property type="entry name" value="LexA/Signal peptidase"/>
    <property type="match status" value="1"/>
</dbReference>
<organism evidence="7 8">
    <name type="scientific">Actinokineospora diospyrosa</name>
    <dbReference type="NCBI Taxonomy" id="103728"/>
    <lineage>
        <taxon>Bacteria</taxon>
        <taxon>Bacillati</taxon>
        <taxon>Actinomycetota</taxon>
        <taxon>Actinomycetes</taxon>
        <taxon>Pseudonocardiales</taxon>
        <taxon>Pseudonocardiaceae</taxon>
        <taxon>Actinokineospora</taxon>
    </lineage>
</organism>
<evidence type="ECO:0000256" key="4">
    <source>
        <dbReference type="ARBA" id="ARBA00038445"/>
    </source>
</evidence>
<keyword evidence="5" id="KW-1133">Transmembrane helix</keyword>
<keyword evidence="2 5" id="KW-0378">Hydrolase</keyword>
<comment type="caution">
    <text evidence="7">The sequence shown here is derived from an EMBL/GenBank/DDBJ whole genome shotgun (WGS) entry which is preliminary data.</text>
</comment>
<feature type="domain" description="Peptidase S26" evidence="6">
    <location>
        <begin position="10"/>
        <end position="189"/>
    </location>
</feature>
<protein>
    <recommendedName>
        <fullName evidence="5">Signal peptidase I</fullName>
        <ecNumber evidence="5">3.4.21.89</ecNumber>
    </recommendedName>
</protein>
<dbReference type="PANTHER" id="PTHR12383">
    <property type="entry name" value="PROTEASE FAMILY S26 MITOCHONDRIAL INNER MEMBRANE PROTEASE-RELATED"/>
    <property type="match status" value="1"/>
</dbReference>
<dbReference type="PANTHER" id="PTHR12383:SF16">
    <property type="entry name" value="MITOCHONDRIAL INNER MEMBRANE PROTEASE SUBUNIT 1"/>
    <property type="match status" value="1"/>
</dbReference>
<evidence type="ECO:0000256" key="3">
    <source>
        <dbReference type="ARBA" id="ARBA00023136"/>
    </source>
</evidence>
<dbReference type="InterPro" id="IPR052064">
    <property type="entry name" value="Mito_IMP1_subunit"/>
</dbReference>
<keyword evidence="3 5" id="KW-0472">Membrane</keyword>
<dbReference type="NCBIfam" id="TIGR02227">
    <property type="entry name" value="sigpep_I_bact"/>
    <property type="match status" value="1"/>
</dbReference>
<comment type="similarity">
    <text evidence="4">Belongs to the peptidase S26 family. IMP1 subfamily.</text>
</comment>
<dbReference type="Proteomes" id="UP001205185">
    <property type="component" value="Unassembled WGS sequence"/>
</dbReference>
<evidence type="ECO:0000313" key="7">
    <source>
        <dbReference type="EMBL" id="MCP2268481.1"/>
    </source>
</evidence>
<dbReference type="Pfam" id="PF10502">
    <property type="entry name" value="Peptidase_S26"/>
    <property type="match status" value="1"/>
</dbReference>
<dbReference type="EC" id="3.4.21.89" evidence="5"/>
<dbReference type="InterPro" id="IPR019533">
    <property type="entry name" value="Peptidase_S26"/>
</dbReference>
<dbReference type="InterPro" id="IPR000223">
    <property type="entry name" value="Pept_S26A_signal_pept_1"/>
</dbReference>
<dbReference type="PRINTS" id="PR00727">
    <property type="entry name" value="LEADERPTASE"/>
</dbReference>
<dbReference type="CDD" id="cd06462">
    <property type="entry name" value="Peptidase_S24_S26"/>
    <property type="match status" value="1"/>
</dbReference>
<comment type="subcellular location">
    <subcellularLocation>
        <location evidence="1">Cell membrane</location>
        <topology evidence="1">Single-pass type II membrane protein</topology>
    </subcellularLocation>
    <subcellularLocation>
        <location evidence="5">Membrane</location>
        <topology evidence="5">Single-pass type II membrane protein</topology>
    </subcellularLocation>
</comment>
<evidence type="ECO:0000256" key="1">
    <source>
        <dbReference type="ARBA" id="ARBA00004401"/>
    </source>
</evidence>
<dbReference type="Gene3D" id="2.10.109.10">
    <property type="entry name" value="Umud Fragment, subunit A"/>
    <property type="match status" value="1"/>
</dbReference>
<feature type="transmembrane region" description="Helical" evidence="5">
    <location>
        <begin position="12"/>
        <end position="34"/>
    </location>
</feature>
<dbReference type="RefSeq" id="WP_253885368.1">
    <property type="nucleotide sequence ID" value="NZ_BAAAVB010000006.1"/>
</dbReference>
<evidence type="ECO:0000256" key="5">
    <source>
        <dbReference type="RuleBase" id="RU362042"/>
    </source>
</evidence>
<evidence type="ECO:0000313" key="8">
    <source>
        <dbReference type="Proteomes" id="UP001205185"/>
    </source>
</evidence>
<dbReference type="InterPro" id="IPR036286">
    <property type="entry name" value="LexA/Signal_pep-like_sf"/>
</dbReference>
<keyword evidence="5" id="KW-0645">Protease</keyword>
<gene>
    <name evidence="7" type="ORF">LV75_000967</name>
</gene>
<accession>A0ABT1I778</accession>
<dbReference type="EMBL" id="JAMTCO010000002">
    <property type="protein sequence ID" value="MCP2268481.1"/>
    <property type="molecule type" value="Genomic_DNA"/>
</dbReference>
<comment type="catalytic activity">
    <reaction evidence="5">
        <text>Cleavage of hydrophobic, N-terminal signal or leader sequences from secreted and periplasmic proteins.</text>
        <dbReference type="EC" id="3.4.21.89"/>
    </reaction>
</comment>